<dbReference type="EMBL" id="BMLZ01000025">
    <property type="protein sequence ID" value="GGP30347.1"/>
    <property type="molecule type" value="Genomic_DNA"/>
</dbReference>
<dbReference type="AlphaFoldDB" id="A0AAV4K727"/>
<reference evidence="2" key="1">
    <citation type="journal article" date="2014" name="Int. J. Syst. Evol. Microbiol.">
        <title>Complete genome of a new Firmicutes species belonging to the dominant human colonic microbiota ('Ruminococcus bicirculans') reveals two chromosomes and a selective capacity to utilize plant glucans.</title>
        <authorList>
            <consortium name="NISC Comparative Sequencing Program"/>
            <person name="Wegmann U."/>
            <person name="Louis P."/>
            <person name="Goesmann A."/>
            <person name="Henrissat B."/>
            <person name="Duncan S.H."/>
            <person name="Flint H.J."/>
        </authorList>
    </citation>
    <scope>NUCLEOTIDE SEQUENCE</scope>
    <source>
        <strain evidence="2">CGMCC 1.8884</strain>
    </source>
</reference>
<sequence length="159" mass="16708">MNGPRPAAGRRALTCPRPDPALRAAFLAALYGPPGERVRLSPIPGPVPRWASGSWAIVTAWNPDAQQAPESANCAAQERLLACVLQAGLIPRPAVNGSGEWAEESLLVPGASLAQARSWGEAFGQKAVLFGVGSRAALVWLPGPTERCWAVPVSEHFGK</sequence>
<evidence type="ECO:0008006" key="5">
    <source>
        <dbReference type="Google" id="ProtNLM"/>
    </source>
</evidence>
<dbReference type="Proteomes" id="UP000652720">
    <property type="component" value="Unassembled WGS sequence"/>
</dbReference>
<comment type="caution">
    <text evidence="1">The sequence shown here is derived from an EMBL/GenBank/DDBJ whole genome shotgun (WGS) entry which is preliminary data.</text>
</comment>
<gene>
    <name evidence="2" type="ORF">GCM10008021_19980</name>
    <name evidence="1" type="ORF">GCM10010914_23400</name>
</gene>
<evidence type="ECO:0000313" key="3">
    <source>
        <dbReference type="Proteomes" id="UP000630135"/>
    </source>
</evidence>
<dbReference type="RefSeq" id="WP_229659281.1">
    <property type="nucleotide sequence ID" value="NZ_BMLZ01000025.1"/>
</dbReference>
<accession>A0AAV4K727</accession>
<dbReference type="Pfam" id="PF11697">
    <property type="entry name" value="DUF3293"/>
    <property type="match status" value="1"/>
</dbReference>
<keyword evidence="3" id="KW-1185">Reference proteome</keyword>
<evidence type="ECO:0000313" key="2">
    <source>
        <dbReference type="EMBL" id="GGP30347.1"/>
    </source>
</evidence>
<dbReference type="GeneID" id="59163848"/>
<reference evidence="1" key="4">
    <citation type="submission" date="2023-08" db="EMBL/GenBank/DDBJ databases">
        <authorList>
            <person name="Sun Q."/>
            <person name="Zhou Y."/>
        </authorList>
    </citation>
    <scope>NUCLEOTIDE SEQUENCE</scope>
    <source>
        <strain evidence="2">CGMCC 1.8884</strain>
        <strain evidence="1">CGMCC 1.8885</strain>
    </source>
</reference>
<protein>
    <recommendedName>
        <fullName evidence="5">DUF3293 domain-containing protein</fullName>
    </recommendedName>
</protein>
<evidence type="ECO:0000313" key="1">
    <source>
        <dbReference type="EMBL" id="GGI88307.1"/>
    </source>
</evidence>
<proteinExistence type="predicted"/>
<organism evidence="1 4">
    <name type="scientific">Deinococcus wulumuqiensis</name>
    <dbReference type="NCBI Taxonomy" id="980427"/>
    <lineage>
        <taxon>Bacteria</taxon>
        <taxon>Thermotogati</taxon>
        <taxon>Deinococcota</taxon>
        <taxon>Deinococci</taxon>
        <taxon>Deinococcales</taxon>
        <taxon>Deinococcaceae</taxon>
        <taxon>Deinococcus</taxon>
    </lineage>
</organism>
<dbReference type="Proteomes" id="UP000630135">
    <property type="component" value="Unassembled WGS sequence"/>
</dbReference>
<reference evidence="3" key="3">
    <citation type="journal article" date="2019" name="Int. J. Syst. Evol. Microbiol.">
        <title>The Global Catalogue of Microorganisms (GCM) 10K type strain sequencing project: providing services to taxonomists for standard genome sequencing and annotation.</title>
        <authorList>
            <consortium name="The Broad Institute Genomics Platform"/>
            <consortium name="The Broad Institute Genome Sequencing Center for Infectious Disease"/>
            <person name="Wu L."/>
            <person name="Ma J."/>
        </authorList>
    </citation>
    <scope>NUCLEOTIDE SEQUENCE [LARGE SCALE GENOMIC DNA]</scope>
    <source>
        <strain evidence="3">CGMCC 1.8884</strain>
    </source>
</reference>
<evidence type="ECO:0000313" key="4">
    <source>
        <dbReference type="Proteomes" id="UP000652720"/>
    </source>
</evidence>
<name>A0AAV4K727_9DEIO</name>
<dbReference type="EMBL" id="BMMA01000025">
    <property type="protein sequence ID" value="GGI88307.1"/>
    <property type="molecule type" value="Genomic_DNA"/>
</dbReference>
<reference evidence="1" key="2">
    <citation type="journal article" date="2014" name="Int. J. Syst. Evol. Microbiol.">
        <title>Complete genome sequence of Corynebacterium casei LMG S-19264T (=DSM 44701T), isolated from a smear-ripened cheese.</title>
        <authorList>
            <consortium name="US DOE Joint Genome Institute (JGI-PGF)"/>
            <person name="Walter F."/>
            <person name="Albersmeier A."/>
            <person name="Kalinowski J."/>
            <person name="Ruckert C."/>
        </authorList>
    </citation>
    <scope>NUCLEOTIDE SEQUENCE</scope>
    <source>
        <strain evidence="1">CGMCC 1.8885</strain>
    </source>
</reference>
<dbReference type="InterPro" id="IPR021710">
    <property type="entry name" value="DUF3293"/>
</dbReference>